<keyword evidence="2" id="KW-0732">Signal</keyword>
<reference evidence="3 4" key="1">
    <citation type="submission" date="2018-08" db="EMBL/GenBank/DDBJ databases">
        <title>A genome reference for cultivated species of the human gut microbiota.</title>
        <authorList>
            <person name="Zou Y."/>
            <person name="Xue W."/>
            <person name="Luo G."/>
        </authorList>
    </citation>
    <scope>NUCLEOTIDE SEQUENCE [LARGE SCALE GENOMIC DNA]</scope>
    <source>
        <strain evidence="3 4">AF04-15</strain>
    </source>
</reference>
<evidence type="ECO:0000313" key="3">
    <source>
        <dbReference type="EMBL" id="RGX29645.1"/>
    </source>
</evidence>
<feature type="compositionally biased region" description="Polar residues" evidence="1">
    <location>
        <begin position="34"/>
        <end position="51"/>
    </location>
</feature>
<dbReference type="InterPro" id="IPR050490">
    <property type="entry name" value="Bact_solute-bd_prot1"/>
</dbReference>
<evidence type="ECO:0000256" key="1">
    <source>
        <dbReference type="SAM" id="MobiDB-lite"/>
    </source>
</evidence>
<dbReference type="Proteomes" id="UP000283880">
    <property type="component" value="Unassembled WGS sequence"/>
</dbReference>
<accession>A0A413FG58</accession>
<proteinExistence type="predicted"/>
<dbReference type="InterPro" id="IPR006059">
    <property type="entry name" value="SBP"/>
</dbReference>
<dbReference type="PROSITE" id="PS51257">
    <property type="entry name" value="PROKAR_LIPOPROTEIN"/>
    <property type="match status" value="1"/>
</dbReference>
<feature type="chain" id="PRO_5039231457" evidence="2">
    <location>
        <begin position="22"/>
        <end position="481"/>
    </location>
</feature>
<gene>
    <name evidence="3" type="ORF">DWV29_11025</name>
</gene>
<name>A0A413FG58_9FIRM</name>
<feature type="region of interest" description="Disordered" evidence="1">
    <location>
        <begin position="26"/>
        <end position="52"/>
    </location>
</feature>
<sequence>MKCRKMVSLLMAGVIASGMLAGCGSGSGSGADSQTQAPAGTAQGESGSQATAEEEVTLHLFGPGLLSTVGENGSIDLISGLEMPGYQVIVDRWNELHPNVKLVIEAQPWDNWQAAIQTAVLSGDVDIIMHGASLADLDEPLDPYLEKEPELLEQIYTVAQRRTDATGDMSVMTSTGMSYAMNPMMCILDKQIFDHYGLELPDASWTWADLVELGKKMTGTDPVTGEQTWGIRMTQTDSVGNRYFNYQMIASAYDAKAFFYGKTLQECSADLTGEKTTRVFQTIADIAECLSPDVREGINVSKTISAENQFAIQWEQDPFNRYNEIKACGGEDRFVLMTMPVIEEGDLKGSPSLFMGDHNMSICNTSKNKEWAWEFLKFMVTDEVVTDWVTGCMQLPNNREGMDRVKNQMGEKFSAPMVTALEKSPVGFSNSTNDYFNNVSFGSVTADTGNAIGEILMGNMKAEEAGPYIQKNIDEYLQSKK</sequence>
<dbReference type="SUPFAM" id="SSF53850">
    <property type="entry name" value="Periplasmic binding protein-like II"/>
    <property type="match status" value="1"/>
</dbReference>
<feature type="signal peptide" evidence="2">
    <location>
        <begin position="1"/>
        <end position="21"/>
    </location>
</feature>
<dbReference type="Gene3D" id="3.40.190.10">
    <property type="entry name" value="Periplasmic binding protein-like II"/>
    <property type="match status" value="1"/>
</dbReference>
<dbReference type="Pfam" id="PF01547">
    <property type="entry name" value="SBP_bac_1"/>
    <property type="match status" value="1"/>
</dbReference>
<organism evidence="3 4">
    <name type="scientific">Enterocloster asparagiformis</name>
    <dbReference type="NCBI Taxonomy" id="333367"/>
    <lineage>
        <taxon>Bacteria</taxon>
        <taxon>Bacillati</taxon>
        <taxon>Bacillota</taxon>
        <taxon>Clostridia</taxon>
        <taxon>Lachnospirales</taxon>
        <taxon>Lachnospiraceae</taxon>
        <taxon>Enterocloster</taxon>
    </lineage>
</organism>
<evidence type="ECO:0000313" key="4">
    <source>
        <dbReference type="Proteomes" id="UP000283880"/>
    </source>
</evidence>
<dbReference type="PANTHER" id="PTHR43649">
    <property type="entry name" value="ARABINOSE-BINDING PROTEIN-RELATED"/>
    <property type="match status" value="1"/>
</dbReference>
<dbReference type="EMBL" id="QSBM01000007">
    <property type="protein sequence ID" value="RGX29645.1"/>
    <property type="molecule type" value="Genomic_DNA"/>
</dbReference>
<dbReference type="AlphaFoldDB" id="A0A413FG58"/>
<dbReference type="OrthoDB" id="383937at2"/>
<comment type="caution">
    <text evidence="3">The sequence shown here is derived from an EMBL/GenBank/DDBJ whole genome shotgun (WGS) entry which is preliminary data.</text>
</comment>
<dbReference type="RefSeq" id="WP_117777441.1">
    <property type="nucleotide sequence ID" value="NZ_JAWRJJ010000084.1"/>
</dbReference>
<evidence type="ECO:0000256" key="2">
    <source>
        <dbReference type="SAM" id="SignalP"/>
    </source>
</evidence>
<protein>
    <submittedName>
        <fullName evidence="3">Extracellular solute-binding protein</fullName>
    </submittedName>
</protein>